<dbReference type="Gramene" id="TVU49204">
    <property type="protein sequence ID" value="TVU49204"/>
    <property type="gene ID" value="EJB05_00502"/>
</dbReference>
<name>A0A5J9WPK1_9POAL</name>
<feature type="non-terminal residue" evidence="2">
    <location>
        <position position="1"/>
    </location>
</feature>
<keyword evidence="3" id="KW-1185">Reference proteome</keyword>
<evidence type="ECO:0000313" key="2">
    <source>
        <dbReference type="EMBL" id="TVU49204.1"/>
    </source>
</evidence>
<dbReference type="AlphaFoldDB" id="A0A5J9WPK1"/>
<feature type="region of interest" description="Disordered" evidence="1">
    <location>
        <begin position="149"/>
        <end position="169"/>
    </location>
</feature>
<dbReference type="OrthoDB" id="689707at2759"/>
<reference evidence="2 3" key="1">
    <citation type="journal article" date="2019" name="Sci. Rep.">
        <title>A high-quality genome of Eragrostis curvula grass provides insights into Poaceae evolution and supports new strategies to enhance forage quality.</title>
        <authorList>
            <person name="Carballo J."/>
            <person name="Santos B.A.C.M."/>
            <person name="Zappacosta D."/>
            <person name="Garbus I."/>
            <person name="Selva J.P."/>
            <person name="Gallo C.A."/>
            <person name="Diaz A."/>
            <person name="Albertini E."/>
            <person name="Caccamo M."/>
            <person name="Echenique V."/>
        </authorList>
    </citation>
    <scope>NUCLEOTIDE SEQUENCE [LARGE SCALE GENOMIC DNA]</scope>
    <source>
        <strain evidence="3">cv. Victoria</strain>
        <tissue evidence="2">Leaf</tissue>
    </source>
</reference>
<sequence length="169" mass="18547">MQALVDAQRRARDEQLRLLEDDDGRRLATATTATPRPPMTSRLSTPQHHQRSRMSLEVVERSLEENGKVVEVDDGGEAHGAQRPSERRGGGSCYSSPAKAELYLKVSPTPSALTDASTRTLSGRFDDVSLASASELCRRRTQWRVNHETPAIPSYMANTKSSRSAQGVA</sequence>
<organism evidence="2 3">
    <name type="scientific">Eragrostis curvula</name>
    <name type="common">weeping love grass</name>
    <dbReference type="NCBI Taxonomy" id="38414"/>
    <lineage>
        <taxon>Eukaryota</taxon>
        <taxon>Viridiplantae</taxon>
        <taxon>Streptophyta</taxon>
        <taxon>Embryophyta</taxon>
        <taxon>Tracheophyta</taxon>
        <taxon>Spermatophyta</taxon>
        <taxon>Magnoliopsida</taxon>
        <taxon>Liliopsida</taxon>
        <taxon>Poales</taxon>
        <taxon>Poaceae</taxon>
        <taxon>PACMAD clade</taxon>
        <taxon>Chloridoideae</taxon>
        <taxon>Eragrostideae</taxon>
        <taxon>Eragrostidinae</taxon>
        <taxon>Eragrostis</taxon>
    </lineage>
</organism>
<evidence type="ECO:0000256" key="1">
    <source>
        <dbReference type="SAM" id="MobiDB-lite"/>
    </source>
</evidence>
<comment type="caution">
    <text evidence="2">The sequence shown here is derived from an EMBL/GenBank/DDBJ whole genome shotgun (WGS) entry which is preliminary data.</text>
</comment>
<proteinExistence type="predicted"/>
<feature type="region of interest" description="Disordered" evidence="1">
    <location>
        <begin position="1"/>
        <end position="54"/>
    </location>
</feature>
<accession>A0A5J9WPK1</accession>
<dbReference type="Proteomes" id="UP000324897">
    <property type="component" value="Chromosome 6"/>
</dbReference>
<evidence type="ECO:0008006" key="4">
    <source>
        <dbReference type="Google" id="ProtNLM"/>
    </source>
</evidence>
<feature type="region of interest" description="Disordered" evidence="1">
    <location>
        <begin position="66"/>
        <end position="96"/>
    </location>
</feature>
<dbReference type="EMBL" id="RWGY01000002">
    <property type="protein sequence ID" value="TVU49204.1"/>
    <property type="molecule type" value="Genomic_DNA"/>
</dbReference>
<gene>
    <name evidence="2" type="ORF">EJB05_00502</name>
</gene>
<feature type="compositionally biased region" description="Basic and acidic residues" evidence="1">
    <location>
        <begin position="7"/>
        <end position="26"/>
    </location>
</feature>
<protein>
    <recommendedName>
        <fullName evidence="4">DUF4005 domain-containing protein</fullName>
    </recommendedName>
</protein>
<feature type="compositionally biased region" description="Polar residues" evidence="1">
    <location>
        <begin position="156"/>
        <end position="169"/>
    </location>
</feature>
<evidence type="ECO:0000313" key="3">
    <source>
        <dbReference type="Proteomes" id="UP000324897"/>
    </source>
</evidence>